<keyword evidence="1" id="KW-0812">Transmembrane</keyword>
<evidence type="ECO:0000256" key="1">
    <source>
        <dbReference type="SAM" id="Phobius"/>
    </source>
</evidence>
<dbReference type="EMBL" id="JAGEUA010000003">
    <property type="protein sequence ID" value="KAL0992918.1"/>
    <property type="molecule type" value="Genomic_DNA"/>
</dbReference>
<dbReference type="Proteomes" id="UP001557470">
    <property type="component" value="Unassembled WGS sequence"/>
</dbReference>
<evidence type="ECO:0000313" key="3">
    <source>
        <dbReference type="Proteomes" id="UP001557470"/>
    </source>
</evidence>
<feature type="transmembrane region" description="Helical" evidence="1">
    <location>
        <begin position="12"/>
        <end position="31"/>
    </location>
</feature>
<protein>
    <submittedName>
        <fullName evidence="2">Uncharacterized protein</fullName>
    </submittedName>
</protein>
<keyword evidence="1" id="KW-0472">Membrane</keyword>
<name>A0ABD0X0Q2_UMBPY</name>
<reference evidence="2 3" key="1">
    <citation type="submission" date="2024-06" db="EMBL/GenBank/DDBJ databases">
        <authorList>
            <person name="Pan Q."/>
            <person name="Wen M."/>
            <person name="Jouanno E."/>
            <person name="Zahm M."/>
            <person name="Klopp C."/>
            <person name="Cabau C."/>
            <person name="Louis A."/>
            <person name="Berthelot C."/>
            <person name="Parey E."/>
            <person name="Roest Crollius H."/>
            <person name="Montfort J."/>
            <person name="Robinson-Rechavi M."/>
            <person name="Bouchez O."/>
            <person name="Lampietro C."/>
            <person name="Lopez Roques C."/>
            <person name="Donnadieu C."/>
            <person name="Postlethwait J."/>
            <person name="Bobe J."/>
            <person name="Verreycken H."/>
            <person name="Guiguen Y."/>
        </authorList>
    </citation>
    <scope>NUCLEOTIDE SEQUENCE [LARGE SCALE GENOMIC DNA]</scope>
    <source>
        <strain evidence="2">Up_M1</strain>
        <tissue evidence="2">Testis</tissue>
    </source>
</reference>
<organism evidence="2 3">
    <name type="scientific">Umbra pygmaea</name>
    <name type="common">Eastern mudminnow</name>
    <dbReference type="NCBI Taxonomy" id="75934"/>
    <lineage>
        <taxon>Eukaryota</taxon>
        <taxon>Metazoa</taxon>
        <taxon>Chordata</taxon>
        <taxon>Craniata</taxon>
        <taxon>Vertebrata</taxon>
        <taxon>Euteleostomi</taxon>
        <taxon>Actinopterygii</taxon>
        <taxon>Neopterygii</taxon>
        <taxon>Teleostei</taxon>
        <taxon>Protacanthopterygii</taxon>
        <taxon>Esociformes</taxon>
        <taxon>Umbridae</taxon>
        <taxon>Umbra</taxon>
    </lineage>
</organism>
<gene>
    <name evidence="2" type="ORF">UPYG_G00100940</name>
</gene>
<accession>A0ABD0X0Q2</accession>
<dbReference type="AlphaFoldDB" id="A0ABD0X0Q2"/>
<sequence>MKDHRSRLSRRLGFVFIQVHSLSLLSVYRALPLTTTCVLNPEFLFRGEPDKLSVVSSSFFPLLHLSSTTEITFCLASSQKNLMDPPYPTPAIVLKDCENGNPLAGGSVSIRMDGEDMVEEDGGIDVSLAVSLLYSMFQIYNVAYPKCLRKTMAFLEAFVFKRSGPIPICVKRVYNSL</sequence>
<evidence type="ECO:0000313" key="2">
    <source>
        <dbReference type="EMBL" id="KAL0992918.1"/>
    </source>
</evidence>
<proteinExistence type="predicted"/>
<keyword evidence="3" id="KW-1185">Reference proteome</keyword>
<comment type="caution">
    <text evidence="2">The sequence shown here is derived from an EMBL/GenBank/DDBJ whole genome shotgun (WGS) entry which is preliminary data.</text>
</comment>
<keyword evidence="1" id="KW-1133">Transmembrane helix</keyword>